<sequence length="815" mass="94126">MADPYRKSYGSESSDSLYESQDEIQPNQMRSRFEDEKTSGESFTENNNIGNQARNSNAAHQNPEGDEEFDWNQEDDPIEDHAYKKKVEEKDRPFTFFLYGKYGTWFKRFVIVFIGLSLIAVTAVLNVLYAGKQNDVSLNLELWFTFLSFIYVVAIVVHYFVEAIPAVIKRFVKKTTPTTLEILKMRLAYYHSLKRYIKILFVAAWAWGAWAFLLQVPNDDRNYGYTKVIKAILEALFFASGLLFLEKFILQLIVTAFHRKAYYERIEKNDSALKVLDKLKKSIRKRPAFDLRKHNENNRDGDQNEKDNDQSNEQQIKPEASMSGGSTELEEKGEVHHEEHAQHENDRDISNHQEIMDNCRGKTSSSNNRYKEILHRESEQQGKRLKRDSAGPVRFSNKDNVKITIQSDSQPEAPAVKKFLNKKMKNMTRRRPTLSSRTSSFDAKSFLDYGTTNFKKLFNNKAISMASILPGTQNSRQEAKWLARELFNNMVAPDENFLFKEDFADFFITTEEADKAFQLFDRDKNGNISKRELRNGTIEIFKERKHLSASLRDLSQASGKLDIILMSTFAVVWALIVAAALGVDVGSQLLPLWTMFVAISFIFGNSAKDMFESIIFVFVTHPYDVGDRVFVGTENWTVVEIDLLTTTFKKWDGTTLYAHHTVIAPQYICNLRRSGPMAEVIEFHIHFSTTAEKIYRLRECMLAWYNDKPRSFTHNTMCMNIMSLENMNKFTCIFYIEHCASWQDMGFRWSNRNSFMMQLKATLENLEIGYSLPTQPIATGSDIPKELRNSGKYNDYGAKGFVRGPPHDDNNSDTQ</sequence>
<keyword evidence="4 7" id="KW-1133">Transmembrane helix</keyword>
<proteinExistence type="predicted"/>
<evidence type="ECO:0000256" key="5">
    <source>
        <dbReference type="ARBA" id="ARBA00023136"/>
    </source>
</evidence>
<feature type="compositionally biased region" description="Basic and acidic residues" evidence="6">
    <location>
        <begin position="805"/>
        <end position="815"/>
    </location>
</feature>
<comment type="caution">
    <text evidence="9">The sequence shown here is derived from an EMBL/GenBank/DDBJ whole genome shotgun (WGS) entry which is preliminary data.</text>
</comment>
<dbReference type="PROSITE" id="PS00018">
    <property type="entry name" value="EF_HAND_1"/>
    <property type="match status" value="1"/>
</dbReference>
<feature type="compositionally biased region" description="Basic and acidic residues" evidence="6">
    <location>
        <begin position="329"/>
        <end position="350"/>
    </location>
</feature>
<feature type="compositionally biased region" description="Polar residues" evidence="6">
    <location>
        <begin position="10"/>
        <end position="30"/>
    </location>
</feature>
<feature type="transmembrane region" description="Helical" evidence="7">
    <location>
        <begin position="236"/>
        <end position="257"/>
    </location>
</feature>
<feature type="region of interest" description="Disordered" evidence="6">
    <location>
        <begin position="781"/>
        <end position="815"/>
    </location>
</feature>
<evidence type="ECO:0000256" key="3">
    <source>
        <dbReference type="ARBA" id="ARBA00022837"/>
    </source>
</evidence>
<feature type="transmembrane region" description="Helical" evidence="7">
    <location>
        <begin position="109"/>
        <end position="130"/>
    </location>
</feature>
<dbReference type="GO" id="GO:0005262">
    <property type="term" value="F:calcium channel activity"/>
    <property type="evidence" value="ECO:0007669"/>
    <property type="project" value="TreeGrafter"/>
</dbReference>
<dbReference type="InterPro" id="IPR002048">
    <property type="entry name" value="EF_hand_dom"/>
</dbReference>
<organism evidence="9 10">
    <name type="scientific">Umbelopsis vinacea</name>
    <dbReference type="NCBI Taxonomy" id="44442"/>
    <lineage>
        <taxon>Eukaryota</taxon>
        <taxon>Fungi</taxon>
        <taxon>Fungi incertae sedis</taxon>
        <taxon>Mucoromycota</taxon>
        <taxon>Mucoromycotina</taxon>
        <taxon>Umbelopsidomycetes</taxon>
        <taxon>Umbelopsidales</taxon>
        <taxon>Umbelopsidaceae</taxon>
        <taxon>Umbelopsis</taxon>
    </lineage>
</organism>
<dbReference type="Gene3D" id="1.10.238.10">
    <property type="entry name" value="EF-hand"/>
    <property type="match status" value="1"/>
</dbReference>
<dbReference type="GO" id="GO:0005509">
    <property type="term" value="F:calcium ion binding"/>
    <property type="evidence" value="ECO:0007669"/>
    <property type="project" value="InterPro"/>
</dbReference>
<dbReference type="PANTHER" id="PTHR31323:SF1">
    <property type="entry name" value="MECHANOSENSITIVE ION CHANNEL PROTEIN"/>
    <property type="match status" value="1"/>
</dbReference>
<dbReference type="Pfam" id="PF00924">
    <property type="entry name" value="MS_channel_2nd"/>
    <property type="match status" value="1"/>
</dbReference>
<evidence type="ECO:0000313" key="9">
    <source>
        <dbReference type="EMBL" id="KAG2177572.1"/>
    </source>
</evidence>
<name>A0A8H7PNZ9_9FUNG</name>
<dbReference type="AlphaFoldDB" id="A0A8H7PNZ9"/>
<dbReference type="Pfam" id="PF25886">
    <property type="entry name" value="Msy1"/>
    <property type="match status" value="1"/>
</dbReference>
<dbReference type="PROSITE" id="PS50222">
    <property type="entry name" value="EF_HAND_2"/>
    <property type="match status" value="1"/>
</dbReference>
<feature type="transmembrane region" description="Helical" evidence="7">
    <location>
        <begin position="589"/>
        <end position="607"/>
    </location>
</feature>
<evidence type="ECO:0000256" key="2">
    <source>
        <dbReference type="ARBA" id="ARBA00022692"/>
    </source>
</evidence>
<feature type="region of interest" description="Disordered" evidence="6">
    <location>
        <begin position="1"/>
        <end position="74"/>
    </location>
</feature>
<dbReference type="InterPro" id="IPR010920">
    <property type="entry name" value="LSM_dom_sf"/>
</dbReference>
<evidence type="ECO:0000259" key="8">
    <source>
        <dbReference type="PROSITE" id="PS50222"/>
    </source>
</evidence>
<keyword evidence="5 7" id="KW-0472">Membrane</keyword>
<dbReference type="InterPro" id="IPR058650">
    <property type="entry name" value="Msy1/2-like"/>
</dbReference>
<gene>
    <name evidence="9" type="ORF">INT44_008084</name>
</gene>
<dbReference type="PANTHER" id="PTHR31323">
    <property type="entry name" value="MECHANOSENSITIVE ION CHANNEL PROTEIN MSY2"/>
    <property type="match status" value="1"/>
</dbReference>
<feature type="domain" description="EF-hand" evidence="8">
    <location>
        <begin position="508"/>
        <end position="543"/>
    </location>
</feature>
<feature type="transmembrane region" description="Helical" evidence="7">
    <location>
        <begin position="142"/>
        <end position="161"/>
    </location>
</feature>
<feature type="compositionally biased region" description="Polar residues" evidence="6">
    <location>
        <begin position="40"/>
        <end position="60"/>
    </location>
</feature>
<feature type="region of interest" description="Disordered" evidence="6">
    <location>
        <begin position="287"/>
        <end position="350"/>
    </location>
</feature>
<evidence type="ECO:0000256" key="7">
    <source>
        <dbReference type="SAM" id="Phobius"/>
    </source>
</evidence>
<feature type="transmembrane region" description="Helical" evidence="7">
    <location>
        <begin position="561"/>
        <end position="583"/>
    </location>
</feature>
<keyword evidence="10" id="KW-1185">Reference proteome</keyword>
<keyword evidence="3" id="KW-0106">Calcium</keyword>
<keyword evidence="2 7" id="KW-0812">Transmembrane</keyword>
<feature type="compositionally biased region" description="Basic and acidic residues" evidence="6">
    <location>
        <begin position="287"/>
        <end position="309"/>
    </location>
</feature>
<evidence type="ECO:0000256" key="6">
    <source>
        <dbReference type="SAM" id="MobiDB-lite"/>
    </source>
</evidence>
<dbReference type="GO" id="GO:0006874">
    <property type="term" value="P:intracellular calcium ion homeostasis"/>
    <property type="evidence" value="ECO:0007669"/>
    <property type="project" value="TreeGrafter"/>
</dbReference>
<dbReference type="SUPFAM" id="SSF47473">
    <property type="entry name" value="EF-hand"/>
    <property type="match status" value="1"/>
</dbReference>
<dbReference type="EMBL" id="JAEPRA010000012">
    <property type="protein sequence ID" value="KAG2177572.1"/>
    <property type="molecule type" value="Genomic_DNA"/>
</dbReference>
<comment type="subcellular location">
    <subcellularLocation>
        <location evidence="1">Membrane</location>
    </subcellularLocation>
</comment>
<evidence type="ECO:0000256" key="4">
    <source>
        <dbReference type="ARBA" id="ARBA00022989"/>
    </source>
</evidence>
<dbReference type="Gene3D" id="2.30.30.60">
    <property type="match status" value="1"/>
</dbReference>
<reference evidence="9" key="1">
    <citation type="submission" date="2020-12" db="EMBL/GenBank/DDBJ databases">
        <title>Metabolic potential, ecology and presence of endohyphal bacteria is reflected in genomic diversity of Mucoromycotina.</title>
        <authorList>
            <person name="Muszewska A."/>
            <person name="Okrasinska A."/>
            <person name="Steczkiewicz K."/>
            <person name="Drgas O."/>
            <person name="Orlowska M."/>
            <person name="Perlinska-Lenart U."/>
            <person name="Aleksandrzak-Piekarczyk T."/>
            <person name="Szatraj K."/>
            <person name="Zielenkiewicz U."/>
            <person name="Pilsyk S."/>
            <person name="Malc E."/>
            <person name="Mieczkowski P."/>
            <person name="Kruszewska J.S."/>
            <person name="Biernat P."/>
            <person name="Pawlowska J."/>
        </authorList>
    </citation>
    <scope>NUCLEOTIDE SEQUENCE</scope>
    <source>
        <strain evidence="9">WA0000051536</strain>
    </source>
</reference>
<dbReference type="InterPro" id="IPR006685">
    <property type="entry name" value="MscS_channel_2nd"/>
</dbReference>
<dbReference type="InterPro" id="IPR023408">
    <property type="entry name" value="MscS_beta-dom_sf"/>
</dbReference>
<dbReference type="SMART" id="SM00054">
    <property type="entry name" value="EFh"/>
    <property type="match status" value="1"/>
</dbReference>
<dbReference type="Proteomes" id="UP000612746">
    <property type="component" value="Unassembled WGS sequence"/>
</dbReference>
<dbReference type="GO" id="GO:0016020">
    <property type="term" value="C:membrane"/>
    <property type="evidence" value="ECO:0007669"/>
    <property type="project" value="UniProtKB-SubCell"/>
</dbReference>
<dbReference type="InterPro" id="IPR011992">
    <property type="entry name" value="EF-hand-dom_pair"/>
</dbReference>
<evidence type="ECO:0000313" key="10">
    <source>
        <dbReference type="Proteomes" id="UP000612746"/>
    </source>
</evidence>
<feature type="compositionally biased region" description="Acidic residues" evidence="6">
    <location>
        <begin position="64"/>
        <end position="74"/>
    </location>
</feature>
<dbReference type="InterPro" id="IPR018247">
    <property type="entry name" value="EF_Hand_1_Ca_BS"/>
</dbReference>
<evidence type="ECO:0000256" key="1">
    <source>
        <dbReference type="ARBA" id="ARBA00004370"/>
    </source>
</evidence>
<feature type="transmembrane region" description="Helical" evidence="7">
    <location>
        <begin position="196"/>
        <end position="216"/>
    </location>
</feature>
<dbReference type="SUPFAM" id="SSF50182">
    <property type="entry name" value="Sm-like ribonucleoproteins"/>
    <property type="match status" value="1"/>
</dbReference>
<accession>A0A8H7PNZ9</accession>
<dbReference type="OrthoDB" id="544685at2759"/>
<protein>
    <recommendedName>
        <fullName evidence="8">EF-hand domain-containing protein</fullName>
    </recommendedName>
</protein>